<dbReference type="SUPFAM" id="SSF49464">
    <property type="entry name" value="Carboxypeptidase regulatory domain-like"/>
    <property type="match status" value="1"/>
</dbReference>
<sequence length="214" mass="23453">MPLDLTTFAGCSQLRLSAVIMLLDDWTGGLIQGRAAIKLQHIHGYERRRSIIAQADGVFTLVNVPSGLYQISVEAQYYHSRTTYTLYLPGQATSFADMSIILRPNANYPFPADAVLIRGIITNQQGTPLPGVAIAPSPKRPVPLPTVSAFNGRFIMYFKTLNSDSETIQLRLTKRGFNSNKVTLNVQPGRATLHTFKLSPAKPKIKSSVPQGAI</sequence>
<comment type="caution">
    <text evidence="1">The sequence shown here is derived from an EMBL/GenBank/DDBJ whole genome shotgun (WGS) entry which is preliminary data.</text>
</comment>
<protein>
    <submittedName>
        <fullName evidence="1">Uncharacterized protein</fullName>
    </submittedName>
</protein>
<accession>W4LGA9</accession>
<evidence type="ECO:0000313" key="2">
    <source>
        <dbReference type="Proteomes" id="UP000019140"/>
    </source>
</evidence>
<organism evidence="1 2">
    <name type="scientific">Candidatus Entotheonella gemina</name>
    <dbReference type="NCBI Taxonomy" id="1429439"/>
    <lineage>
        <taxon>Bacteria</taxon>
        <taxon>Pseudomonadati</taxon>
        <taxon>Nitrospinota/Tectimicrobiota group</taxon>
        <taxon>Candidatus Tectimicrobiota</taxon>
        <taxon>Candidatus Entotheonellia</taxon>
        <taxon>Candidatus Entotheonellales</taxon>
        <taxon>Candidatus Entotheonellaceae</taxon>
        <taxon>Candidatus Entotheonella</taxon>
    </lineage>
</organism>
<dbReference type="Gene3D" id="2.60.40.1120">
    <property type="entry name" value="Carboxypeptidase-like, regulatory domain"/>
    <property type="match status" value="1"/>
</dbReference>
<dbReference type="InterPro" id="IPR008969">
    <property type="entry name" value="CarboxyPept-like_regulatory"/>
</dbReference>
<evidence type="ECO:0000313" key="1">
    <source>
        <dbReference type="EMBL" id="ETW96924.1"/>
    </source>
</evidence>
<name>W4LGA9_9BACT</name>
<dbReference type="AlphaFoldDB" id="W4LGA9"/>
<reference evidence="1 2" key="1">
    <citation type="journal article" date="2014" name="Nature">
        <title>An environmental bacterial taxon with a large and distinct metabolic repertoire.</title>
        <authorList>
            <person name="Wilson M.C."/>
            <person name="Mori T."/>
            <person name="Ruckert C."/>
            <person name="Uria A.R."/>
            <person name="Helf M.J."/>
            <person name="Takada K."/>
            <person name="Gernert C."/>
            <person name="Steffens U.A."/>
            <person name="Heycke N."/>
            <person name="Schmitt S."/>
            <person name="Rinke C."/>
            <person name="Helfrich E.J."/>
            <person name="Brachmann A.O."/>
            <person name="Gurgui C."/>
            <person name="Wakimoto T."/>
            <person name="Kracht M."/>
            <person name="Crusemann M."/>
            <person name="Hentschel U."/>
            <person name="Abe I."/>
            <person name="Matsunaga S."/>
            <person name="Kalinowski J."/>
            <person name="Takeyama H."/>
            <person name="Piel J."/>
        </authorList>
    </citation>
    <scope>NUCLEOTIDE SEQUENCE [LARGE SCALE GENOMIC DNA]</scope>
    <source>
        <strain evidence="2">TSY2</strain>
    </source>
</reference>
<keyword evidence="2" id="KW-1185">Reference proteome</keyword>
<gene>
    <name evidence="1" type="ORF">ETSY2_45540</name>
</gene>
<proteinExistence type="predicted"/>
<dbReference type="EMBL" id="AZHX01002121">
    <property type="protein sequence ID" value="ETW96924.1"/>
    <property type="molecule type" value="Genomic_DNA"/>
</dbReference>
<dbReference type="Proteomes" id="UP000019140">
    <property type="component" value="Unassembled WGS sequence"/>
</dbReference>
<dbReference type="HOGENOM" id="CLU_1346411_0_0_7"/>